<evidence type="ECO:0000313" key="1">
    <source>
        <dbReference type="EMBL" id="OCC15651.1"/>
    </source>
</evidence>
<dbReference type="STRING" id="1156395.DBT_1002"/>
<dbReference type="EMBL" id="MAGO01000004">
    <property type="protein sequence ID" value="OCC15651.1"/>
    <property type="molecule type" value="Genomic_DNA"/>
</dbReference>
<dbReference type="AlphaFoldDB" id="A0A1B9F7B3"/>
<proteinExistence type="predicted"/>
<evidence type="ECO:0000313" key="2">
    <source>
        <dbReference type="Proteomes" id="UP000093080"/>
    </source>
</evidence>
<reference evidence="1 2" key="1">
    <citation type="submission" date="2016-06" db="EMBL/GenBank/DDBJ databases">
        <title>Respiratory ammonification of nitrate coupled to the oxidation of elemental sulfur in deep-sea autotrophic thermophilic bacteria.</title>
        <authorList>
            <person name="Slobodkina G.B."/>
            <person name="Mardanov A.V."/>
            <person name="Ravin N.V."/>
            <person name="Frolova A.A."/>
            <person name="Viryasiv M.B."/>
            <person name="Chernyh N.A."/>
            <person name="Bonch-Osmolovskaya E.A."/>
            <person name="Slobodkin A.I."/>
        </authorList>
    </citation>
    <scope>NUCLEOTIDE SEQUENCE [LARGE SCALE GENOMIC DNA]</scope>
    <source>
        <strain evidence="1 2">S69</strain>
    </source>
</reference>
<keyword evidence="2" id="KW-1185">Reference proteome</keyword>
<dbReference type="Proteomes" id="UP000093080">
    <property type="component" value="Unassembled WGS sequence"/>
</dbReference>
<accession>A0A1B9F7B3</accession>
<protein>
    <submittedName>
        <fullName evidence="1">Uncharacterized protein</fullName>
    </submittedName>
</protein>
<name>A0A1B9F7B3_9BACT</name>
<gene>
    <name evidence="1" type="ORF">DBT_1002</name>
</gene>
<sequence>MDWKGLFENPVIDRFSSDTQVFCAIDHLNPLCLGIHNVSPPMQVRPDTPKSGKVI</sequence>
<organism evidence="1 2">
    <name type="scientific">Dissulfuribacter thermophilus</name>
    <dbReference type="NCBI Taxonomy" id="1156395"/>
    <lineage>
        <taxon>Bacteria</taxon>
        <taxon>Pseudomonadati</taxon>
        <taxon>Thermodesulfobacteriota</taxon>
        <taxon>Dissulfuribacteria</taxon>
        <taxon>Dissulfuribacterales</taxon>
        <taxon>Dissulfuribacteraceae</taxon>
        <taxon>Dissulfuribacter</taxon>
    </lineage>
</organism>
<comment type="caution">
    <text evidence="1">The sequence shown here is derived from an EMBL/GenBank/DDBJ whole genome shotgun (WGS) entry which is preliminary data.</text>
</comment>